<keyword evidence="1" id="KW-1133">Transmembrane helix</keyword>
<comment type="caution">
    <text evidence="2">The sequence shown here is derived from an EMBL/GenBank/DDBJ whole genome shotgun (WGS) entry which is preliminary data.</text>
</comment>
<protein>
    <submittedName>
        <fullName evidence="2">Uncharacterized protein</fullName>
    </submittedName>
</protein>
<organism evidence="2 3">
    <name type="scientific">Caerostris extrusa</name>
    <name type="common">Bark spider</name>
    <name type="synonym">Caerostris bankana</name>
    <dbReference type="NCBI Taxonomy" id="172846"/>
    <lineage>
        <taxon>Eukaryota</taxon>
        <taxon>Metazoa</taxon>
        <taxon>Ecdysozoa</taxon>
        <taxon>Arthropoda</taxon>
        <taxon>Chelicerata</taxon>
        <taxon>Arachnida</taxon>
        <taxon>Araneae</taxon>
        <taxon>Araneomorphae</taxon>
        <taxon>Entelegynae</taxon>
        <taxon>Araneoidea</taxon>
        <taxon>Araneidae</taxon>
        <taxon>Caerostris</taxon>
    </lineage>
</organism>
<keyword evidence="1" id="KW-0472">Membrane</keyword>
<evidence type="ECO:0000256" key="1">
    <source>
        <dbReference type="SAM" id="Phobius"/>
    </source>
</evidence>
<dbReference type="Proteomes" id="UP001054945">
    <property type="component" value="Unassembled WGS sequence"/>
</dbReference>
<accession>A0AAV4Y6N0</accession>
<sequence length="205" mass="22969">MKRSVKTGGQVIIPFHMSFFAVACLCWGVKYRWTQSITGDTRGPINHRGAFIASAINQSGALFIALVSENLNGSVWGGYIDGRSIDVPLSKGRVRSSADLQLVTRGSWECWCLSNIWVPDYMGGCCLIHSEEDNWLQPSHSLNELQISSAKRIKRLLKATTGLPHADKHSLNKKQNFDYWTFCNSRGQTRTLQPDHLIEPHPVKS</sequence>
<keyword evidence="3" id="KW-1185">Reference proteome</keyword>
<dbReference type="AlphaFoldDB" id="A0AAV4Y6N0"/>
<gene>
    <name evidence="2" type="ORF">CEXT_707511</name>
</gene>
<dbReference type="PROSITE" id="PS51257">
    <property type="entry name" value="PROKAR_LIPOPROTEIN"/>
    <property type="match status" value="1"/>
</dbReference>
<feature type="transmembrane region" description="Helical" evidence="1">
    <location>
        <begin position="12"/>
        <end position="33"/>
    </location>
</feature>
<keyword evidence="1" id="KW-0812">Transmembrane</keyword>
<dbReference type="EMBL" id="BPLR01001537">
    <property type="protein sequence ID" value="GIZ02998.1"/>
    <property type="molecule type" value="Genomic_DNA"/>
</dbReference>
<reference evidence="2 3" key="1">
    <citation type="submission" date="2021-06" db="EMBL/GenBank/DDBJ databases">
        <title>Caerostris extrusa draft genome.</title>
        <authorList>
            <person name="Kono N."/>
            <person name="Arakawa K."/>
        </authorList>
    </citation>
    <scope>NUCLEOTIDE SEQUENCE [LARGE SCALE GENOMIC DNA]</scope>
</reference>
<name>A0AAV4Y6N0_CAEEX</name>
<evidence type="ECO:0000313" key="3">
    <source>
        <dbReference type="Proteomes" id="UP001054945"/>
    </source>
</evidence>
<evidence type="ECO:0000313" key="2">
    <source>
        <dbReference type="EMBL" id="GIZ02998.1"/>
    </source>
</evidence>
<proteinExistence type="predicted"/>